<feature type="transmembrane region" description="Helical" evidence="2">
    <location>
        <begin position="35"/>
        <end position="56"/>
    </location>
</feature>
<dbReference type="EMBL" id="SNYN01000030">
    <property type="protein sequence ID" value="TDQ45650.1"/>
    <property type="molecule type" value="Genomic_DNA"/>
</dbReference>
<dbReference type="Gene3D" id="1.20.144.10">
    <property type="entry name" value="Phosphatidic acid phosphatase type 2/haloperoxidase"/>
    <property type="match status" value="1"/>
</dbReference>
<dbReference type="RefSeq" id="WP_133743466.1">
    <property type="nucleotide sequence ID" value="NZ_SNYN01000030.1"/>
</dbReference>
<accession>A0A4R6UFT3</accession>
<feature type="region of interest" description="Disordered" evidence="1">
    <location>
        <begin position="1"/>
        <end position="21"/>
    </location>
</feature>
<evidence type="ECO:0000256" key="2">
    <source>
        <dbReference type="SAM" id="Phobius"/>
    </source>
</evidence>
<keyword evidence="2" id="KW-1133">Transmembrane helix</keyword>
<name>A0A4R6UFT3_9ACTN</name>
<sequence>MNPPSTSPGPAAPTASSRREQAEALLPSRRGPLTAVALAAALPFLSLCALVVGGWWPLLAFDAVLAERLYAWVRPRPDLAHGLEVWTEAFGTWSMRIVSLLTAAWLVLRRQFSTALWACAAVFTANLLGLVTKLGVARERPEFTDPILVGVGPSFPSGHSLMAFTGMGILLFAALPLLRGAWRGAAWAAAAVIALSTALSRPMLGVHWFTDIVAGMSLGVLTLALTMLAWTFLPSALRRRDRPSTRR</sequence>
<dbReference type="PANTHER" id="PTHR14969">
    <property type="entry name" value="SPHINGOSINE-1-PHOSPHATE PHOSPHOHYDROLASE"/>
    <property type="match status" value="1"/>
</dbReference>
<feature type="transmembrane region" description="Helical" evidence="2">
    <location>
        <begin position="157"/>
        <end position="178"/>
    </location>
</feature>
<evidence type="ECO:0000256" key="1">
    <source>
        <dbReference type="SAM" id="MobiDB-lite"/>
    </source>
</evidence>
<keyword evidence="2" id="KW-0472">Membrane</keyword>
<proteinExistence type="predicted"/>
<feature type="transmembrane region" description="Helical" evidence="2">
    <location>
        <begin position="216"/>
        <end position="237"/>
    </location>
</feature>
<dbReference type="AlphaFoldDB" id="A0A4R6UFT3"/>
<feature type="transmembrane region" description="Helical" evidence="2">
    <location>
        <begin position="185"/>
        <end position="204"/>
    </location>
</feature>
<dbReference type="Proteomes" id="UP000295281">
    <property type="component" value="Unassembled WGS sequence"/>
</dbReference>
<dbReference type="Pfam" id="PF01569">
    <property type="entry name" value="PAP2"/>
    <property type="match status" value="1"/>
</dbReference>
<feature type="compositionally biased region" description="Pro residues" evidence="1">
    <location>
        <begin position="1"/>
        <end position="11"/>
    </location>
</feature>
<keyword evidence="2" id="KW-0812">Transmembrane</keyword>
<dbReference type="InterPro" id="IPR000326">
    <property type="entry name" value="PAP2/HPO"/>
</dbReference>
<protein>
    <submittedName>
        <fullName evidence="4">Undecaprenyl-diphosphatase</fullName>
    </submittedName>
</protein>
<comment type="caution">
    <text evidence="4">The sequence shown here is derived from an EMBL/GenBank/DDBJ whole genome shotgun (WGS) entry which is preliminary data.</text>
</comment>
<feature type="domain" description="Phosphatidic acid phosphatase type 2/haloperoxidase" evidence="3">
    <location>
        <begin position="115"/>
        <end position="227"/>
    </location>
</feature>
<feature type="transmembrane region" description="Helical" evidence="2">
    <location>
        <begin position="115"/>
        <end position="137"/>
    </location>
</feature>
<dbReference type="PANTHER" id="PTHR14969:SF13">
    <property type="entry name" value="AT30094P"/>
    <property type="match status" value="1"/>
</dbReference>
<dbReference type="InterPro" id="IPR036938">
    <property type="entry name" value="PAP2/HPO_sf"/>
</dbReference>
<feature type="transmembrane region" description="Helical" evidence="2">
    <location>
        <begin position="90"/>
        <end position="108"/>
    </location>
</feature>
<evidence type="ECO:0000259" key="3">
    <source>
        <dbReference type="SMART" id="SM00014"/>
    </source>
</evidence>
<dbReference type="SUPFAM" id="SSF48317">
    <property type="entry name" value="Acid phosphatase/Vanadium-dependent haloperoxidase"/>
    <property type="match status" value="1"/>
</dbReference>
<dbReference type="OrthoDB" id="5289372at2"/>
<gene>
    <name evidence="4" type="ORF">EV190_13049</name>
</gene>
<organism evidence="4 5">
    <name type="scientific">Actinorugispora endophytica</name>
    <dbReference type="NCBI Taxonomy" id="1605990"/>
    <lineage>
        <taxon>Bacteria</taxon>
        <taxon>Bacillati</taxon>
        <taxon>Actinomycetota</taxon>
        <taxon>Actinomycetes</taxon>
        <taxon>Streptosporangiales</taxon>
        <taxon>Nocardiopsidaceae</taxon>
        <taxon>Actinorugispora</taxon>
    </lineage>
</organism>
<evidence type="ECO:0000313" key="4">
    <source>
        <dbReference type="EMBL" id="TDQ45650.1"/>
    </source>
</evidence>
<evidence type="ECO:0000313" key="5">
    <source>
        <dbReference type="Proteomes" id="UP000295281"/>
    </source>
</evidence>
<dbReference type="SMART" id="SM00014">
    <property type="entry name" value="acidPPc"/>
    <property type="match status" value="1"/>
</dbReference>
<keyword evidence="5" id="KW-1185">Reference proteome</keyword>
<reference evidence="4 5" key="1">
    <citation type="submission" date="2019-03" db="EMBL/GenBank/DDBJ databases">
        <title>Genomic Encyclopedia of Type Strains, Phase IV (KMG-IV): sequencing the most valuable type-strain genomes for metagenomic binning, comparative biology and taxonomic classification.</title>
        <authorList>
            <person name="Goeker M."/>
        </authorList>
    </citation>
    <scope>NUCLEOTIDE SEQUENCE [LARGE SCALE GENOMIC DNA]</scope>
    <source>
        <strain evidence="4 5">DSM 46770</strain>
    </source>
</reference>